<reference evidence="2" key="1">
    <citation type="submission" date="2016-08" db="EMBL/GenBank/DDBJ databases">
        <authorList>
            <person name="Varghese N."/>
            <person name="Submissions Spin"/>
        </authorList>
    </citation>
    <scope>NUCLEOTIDE SEQUENCE [LARGE SCALE GENOMIC DNA]</scope>
    <source>
        <strain evidence="2">REICA_142</strain>
    </source>
</reference>
<protein>
    <submittedName>
        <fullName evidence="1">Predicted kinase</fullName>
    </submittedName>
</protein>
<dbReference type="InterPro" id="IPR027417">
    <property type="entry name" value="P-loop_NTPase"/>
</dbReference>
<dbReference type="GO" id="GO:0016301">
    <property type="term" value="F:kinase activity"/>
    <property type="evidence" value="ECO:0007669"/>
    <property type="project" value="UniProtKB-KW"/>
</dbReference>
<dbReference type="AlphaFoldDB" id="A0A1C4ABS3"/>
<evidence type="ECO:0000313" key="2">
    <source>
        <dbReference type="Proteomes" id="UP000198515"/>
    </source>
</evidence>
<dbReference type="EMBL" id="FMBC01000004">
    <property type="protein sequence ID" value="SCB92033.1"/>
    <property type="molecule type" value="Genomic_DNA"/>
</dbReference>
<evidence type="ECO:0000313" key="1">
    <source>
        <dbReference type="EMBL" id="SCB92033.1"/>
    </source>
</evidence>
<dbReference type="Gene3D" id="3.40.50.300">
    <property type="entry name" value="P-loop containing nucleotide triphosphate hydrolases"/>
    <property type="match status" value="1"/>
</dbReference>
<dbReference type="Proteomes" id="UP000198515">
    <property type="component" value="Unassembled WGS sequence"/>
</dbReference>
<keyword evidence="1" id="KW-0808">Transferase</keyword>
<gene>
    <name evidence="1" type="ORF">GA0061070_100451</name>
</gene>
<proteinExistence type="predicted"/>
<dbReference type="Pfam" id="PF13671">
    <property type="entry name" value="AAA_33"/>
    <property type="match status" value="1"/>
</dbReference>
<sequence length="170" mass="18622">MAHSVPTLHILCGKIASGKSTLAAELAKTPGTVLLSEDRWLALLFKDVMSSVADYVHYSEKLRSAIGPHTVALLKAGVSVVLDFPANTLASRQWMMSLIHASGAAHCLHYLPVADEECKARLRRRNAAGSHDFAASDAQFDAITRYFVEPGAEEGFHIFHHDIHNHVTRL</sequence>
<dbReference type="OrthoDB" id="531205at2"/>
<dbReference type="RefSeq" id="WP_090133556.1">
    <property type="nucleotide sequence ID" value="NZ_FMBC01000004.1"/>
</dbReference>
<organism evidence="1 2">
    <name type="scientific">Kosakonia oryziphila</name>
    <dbReference type="NCBI Taxonomy" id="1005667"/>
    <lineage>
        <taxon>Bacteria</taxon>
        <taxon>Pseudomonadati</taxon>
        <taxon>Pseudomonadota</taxon>
        <taxon>Gammaproteobacteria</taxon>
        <taxon>Enterobacterales</taxon>
        <taxon>Enterobacteriaceae</taxon>
        <taxon>Kosakonia</taxon>
    </lineage>
</organism>
<keyword evidence="1" id="KW-0418">Kinase</keyword>
<dbReference type="SUPFAM" id="SSF52540">
    <property type="entry name" value="P-loop containing nucleoside triphosphate hydrolases"/>
    <property type="match status" value="1"/>
</dbReference>
<name>A0A1C4ABS3_9ENTR</name>
<keyword evidence="2" id="KW-1185">Reference proteome</keyword>
<accession>A0A1C4ABS3</accession>